<protein>
    <recommendedName>
        <fullName evidence="3">Apple domain-containing protein</fullName>
    </recommendedName>
</protein>
<name>A0AA39GR33_SARSR</name>
<keyword evidence="5" id="KW-1185">Reference proteome</keyword>
<comment type="caution">
    <text evidence="4">The sequence shown here is derived from an EMBL/GenBank/DDBJ whole genome shotgun (WGS) entry which is preliminary data.</text>
</comment>
<sequence length="690" mass="74139">MVFSNKLAFLAVASLLCNSTIAAITPPHLPTYDELPSRGRRLRRGNDDIGPTSFNDAPPPPAILEPMIPPDVNGHELSVLELDKDVTLAWAATTDGAAGGKKKRDAAVLSQAEFKFAYPAVALDHSELITQVQCSTNDGELTAKMTDAAYEFAKKNWASAKDVLFVTAVDSCGLKDANAYFHAKSLTFSDSDKSFTAKGGPTGYRDIAVDMKLNWGDAGSHNLRRAADKRYLFDQDLIQARGVASFKTKWSAYLHEDWALSTDKNAPWNNAAPLFKWGKEGGKEDDSYKKGLPKDKDSAKLAYNQTGLATRDLDERGLDYGLALYCVECGVRGEASIWGEIDASIIFFKVRTVKAGFKAELHAGLNLGMQAFVKYDKKWEKDFKAFLPGGFNIPFLVDVGPFISVGVQAKAGIEATGSLLIGADINWNDIDMMIDLLDHDKSYARGFSPTFGKRAEAAGEIKVKAGLGLPIKLGVGISIAGGLWTAEGALKDTPSVNAEGTFKGIAAVADDGSVASQAKGGCYGVDWNIHLENAVEAVAKADGMKDKDKVWPLMDPWKGPPILQGCIGYVQEKATATITQSASQASSTAATACKALRNYNSPDNAVCKKVSTQSIAMESFNLGKSTKPGNLEACALNCLNNASCTSFSFSDRDTCQLYNTAVKSVVLVTKKGEATLYSYDRACYNPAPCN</sequence>
<dbReference type="Pfam" id="PF22974">
    <property type="entry name" value="DUF7029"/>
    <property type="match status" value="1"/>
</dbReference>
<feature type="signal peptide" evidence="2">
    <location>
        <begin position="1"/>
        <end position="22"/>
    </location>
</feature>
<dbReference type="Proteomes" id="UP001175261">
    <property type="component" value="Unassembled WGS sequence"/>
</dbReference>
<accession>A0AA39GR33</accession>
<dbReference type="PROSITE" id="PS50948">
    <property type="entry name" value="PAN"/>
    <property type="match status" value="1"/>
</dbReference>
<feature type="domain" description="Apple" evidence="3">
    <location>
        <begin position="607"/>
        <end position="683"/>
    </location>
</feature>
<evidence type="ECO:0000256" key="2">
    <source>
        <dbReference type="SAM" id="SignalP"/>
    </source>
</evidence>
<evidence type="ECO:0000256" key="1">
    <source>
        <dbReference type="SAM" id="MobiDB-lite"/>
    </source>
</evidence>
<evidence type="ECO:0000313" key="4">
    <source>
        <dbReference type="EMBL" id="KAK0391601.1"/>
    </source>
</evidence>
<dbReference type="EMBL" id="JAPDFR010000001">
    <property type="protein sequence ID" value="KAK0391601.1"/>
    <property type="molecule type" value="Genomic_DNA"/>
</dbReference>
<organism evidence="4 5">
    <name type="scientific">Sarocladium strictum</name>
    <name type="common">Black bundle disease fungus</name>
    <name type="synonym">Acremonium strictum</name>
    <dbReference type="NCBI Taxonomy" id="5046"/>
    <lineage>
        <taxon>Eukaryota</taxon>
        <taxon>Fungi</taxon>
        <taxon>Dikarya</taxon>
        <taxon>Ascomycota</taxon>
        <taxon>Pezizomycotina</taxon>
        <taxon>Sordariomycetes</taxon>
        <taxon>Hypocreomycetidae</taxon>
        <taxon>Hypocreales</taxon>
        <taxon>Sarocladiaceae</taxon>
        <taxon>Sarocladium</taxon>
    </lineage>
</organism>
<gene>
    <name evidence="4" type="ORF">NLU13_1101</name>
</gene>
<dbReference type="AlphaFoldDB" id="A0AA39GR33"/>
<proteinExistence type="predicted"/>
<evidence type="ECO:0000313" key="5">
    <source>
        <dbReference type="Proteomes" id="UP001175261"/>
    </source>
</evidence>
<dbReference type="InterPro" id="IPR003609">
    <property type="entry name" value="Pan_app"/>
</dbReference>
<keyword evidence="2" id="KW-0732">Signal</keyword>
<feature type="chain" id="PRO_5041216049" description="Apple domain-containing protein" evidence="2">
    <location>
        <begin position="23"/>
        <end position="690"/>
    </location>
</feature>
<reference evidence="4" key="1">
    <citation type="submission" date="2022-10" db="EMBL/GenBank/DDBJ databases">
        <title>Determination and structural analysis of whole genome sequence of Sarocladium strictum F4-1.</title>
        <authorList>
            <person name="Hu L."/>
            <person name="Jiang Y."/>
        </authorList>
    </citation>
    <scope>NUCLEOTIDE SEQUENCE</scope>
    <source>
        <strain evidence="4">F4-1</strain>
    </source>
</reference>
<evidence type="ECO:0000259" key="3">
    <source>
        <dbReference type="PROSITE" id="PS50948"/>
    </source>
</evidence>
<dbReference type="InterPro" id="IPR054293">
    <property type="entry name" value="DUF7029"/>
</dbReference>
<feature type="region of interest" description="Disordered" evidence="1">
    <location>
        <begin position="28"/>
        <end position="62"/>
    </location>
</feature>